<reference evidence="3 4" key="1">
    <citation type="journal article" date="2015" name="Front. Microbiol.">
        <title>Genome sequence of the plant growth promoting endophytic yeast Rhodotorula graminis WP1.</title>
        <authorList>
            <person name="Firrincieli A."/>
            <person name="Otillar R."/>
            <person name="Salamov A."/>
            <person name="Schmutz J."/>
            <person name="Khan Z."/>
            <person name="Redman R.S."/>
            <person name="Fleck N.D."/>
            <person name="Lindquist E."/>
            <person name="Grigoriev I.V."/>
            <person name="Doty S.L."/>
        </authorList>
    </citation>
    <scope>NUCLEOTIDE SEQUENCE [LARGE SCALE GENOMIC DNA]</scope>
    <source>
        <strain evidence="3 4">WP1</strain>
    </source>
</reference>
<feature type="region of interest" description="Disordered" evidence="1">
    <location>
        <begin position="203"/>
        <end position="568"/>
    </location>
</feature>
<feature type="transmembrane region" description="Helical" evidence="2">
    <location>
        <begin position="51"/>
        <end position="72"/>
    </location>
</feature>
<evidence type="ECO:0000313" key="3">
    <source>
        <dbReference type="EMBL" id="KPV78599.1"/>
    </source>
</evidence>
<dbReference type="RefSeq" id="XP_018274648.1">
    <property type="nucleotide sequence ID" value="XM_018412548.1"/>
</dbReference>
<feature type="compositionally biased region" description="Low complexity" evidence="1">
    <location>
        <begin position="322"/>
        <end position="344"/>
    </location>
</feature>
<dbReference type="AlphaFoldDB" id="A0A194SDA7"/>
<keyword evidence="2" id="KW-1133">Transmembrane helix</keyword>
<feature type="transmembrane region" description="Helical" evidence="2">
    <location>
        <begin position="78"/>
        <end position="101"/>
    </location>
</feature>
<name>A0A194SDA7_RHOGW</name>
<feature type="compositionally biased region" description="Low complexity" evidence="1">
    <location>
        <begin position="211"/>
        <end position="263"/>
    </location>
</feature>
<dbReference type="OMA" id="CSACLAR"/>
<feature type="transmembrane region" description="Helical" evidence="2">
    <location>
        <begin position="152"/>
        <end position="175"/>
    </location>
</feature>
<keyword evidence="2" id="KW-0812">Transmembrane</keyword>
<proteinExistence type="predicted"/>
<feature type="compositionally biased region" description="Low complexity" evidence="1">
    <location>
        <begin position="293"/>
        <end position="305"/>
    </location>
</feature>
<dbReference type="OrthoDB" id="2526428at2759"/>
<organism evidence="3 4">
    <name type="scientific">Rhodotorula graminis (strain WP1)</name>
    <dbReference type="NCBI Taxonomy" id="578459"/>
    <lineage>
        <taxon>Eukaryota</taxon>
        <taxon>Fungi</taxon>
        <taxon>Dikarya</taxon>
        <taxon>Basidiomycota</taxon>
        <taxon>Pucciniomycotina</taxon>
        <taxon>Microbotryomycetes</taxon>
        <taxon>Sporidiobolales</taxon>
        <taxon>Sporidiobolaceae</taxon>
        <taxon>Rhodotorula</taxon>
    </lineage>
</organism>
<evidence type="ECO:0008006" key="5">
    <source>
        <dbReference type="Google" id="ProtNLM"/>
    </source>
</evidence>
<protein>
    <recommendedName>
        <fullName evidence="5">Proteophosphoglycan ppg4</fullName>
    </recommendedName>
</protein>
<sequence>MSNPAHKYAAFDPNHPGGSDGGSDASIVMRTGANKAALKDLERAVFAGKKAIWPLFFATLVVGVGTSVWGLLKGEGRLVFIIVLIGWGVLFGIEGFMLNELSTVRRSHHPMIVLRLCFTFGGWFSGYLIATCVLIGIWMYKGRFEGSHKLAWALLVIQGLLCAAVIVAFVLYVQLYSRKIKQLQMQATLVTPGATQHIASAVGSMRRKVSRLSQRSHTSSSRRAKDGSTPSRRSSRGSTLVGSASVRSKASKRSSSQAPSDSGTDTDDGYSDAARGEARRRAGSGKGGGESGNDGYSSGAGSTTASDDDTLLGAHDQHGAQARAPTSTVSRSASAASASSYSSSRAHDDPTTSSDIPASLRIGSPTSSPTSSRPTSPVYRPTSAASSSTRPGTIPVLVRGRSGTTSALFDPVTSRYVSYSTLPETGPAPPPTRTSDPYLTRAPSTSPYPFQQTSTSTYAAPPPSAYSPYTAYSPPSSPAPPGRAAFPYAPASAQPRTPGIGSRPPPSSSAPPPSTSRYPPPPSYPVGRSASTAAARSAYSAAAASQGADRARLAVTNPDGLPPMPLHH</sequence>
<evidence type="ECO:0000256" key="1">
    <source>
        <dbReference type="SAM" id="MobiDB-lite"/>
    </source>
</evidence>
<feature type="transmembrane region" description="Helical" evidence="2">
    <location>
        <begin position="113"/>
        <end position="140"/>
    </location>
</feature>
<evidence type="ECO:0000313" key="4">
    <source>
        <dbReference type="Proteomes" id="UP000053890"/>
    </source>
</evidence>
<dbReference type="GeneID" id="28972997"/>
<dbReference type="Proteomes" id="UP000053890">
    <property type="component" value="Unassembled WGS sequence"/>
</dbReference>
<dbReference type="EMBL" id="KQ474073">
    <property type="protein sequence ID" value="KPV78599.1"/>
    <property type="molecule type" value="Genomic_DNA"/>
</dbReference>
<dbReference type="STRING" id="578459.A0A194SDA7"/>
<feature type="compositionally biased region" description="Polar residues" evidence="1">
    <location>
        <begin position="433"/>
        <end position="452"/>
    </location>
</feature>
<keyword evidence="2" id="KW-0472">Membrane</keyword>
<feature type="compositionally biased region" description="Low complexity" evidence="1">
    <location>
        <begin position="525"/>
        <end position="548"/>
    </location>
</feature>
<feature type="compositionally biased region" description="Low complexity" evidence="1">
    <location>
        <begin position="364"/>
        <end position="383"/>
    </location>
</feature>
<keyword evidence="4" id="KW-1185">Reference proteome</keyword>
<accession>A0A194SDA7</accession>
<gene>
    <name evidence="3" type="ORF">RHOBADRAFT_21316</name>
</gene>
<feature type="compositionally biased region" description="Pro residues" evidence="1">
    <location>
        <begin position="503"/>
        <end position="524"/>
    </location>
</feature>
<evidence type="ECO:0000256" key="2">
    <source>
        <dbReference type="SAM" id="Phobius"/>
    </source>
</evidence>